<dbReference type="PIRSF" id="PIRSF000641">
    <property type="entry name" value="SRK"/>
    <property type="match status" value="1"/>
</dbReference>
<dbReference type="PROSITE" id="PS00107">
    <property type="entry name" value="PROTEIN_KINASE_ATP"/>
    <property type="match status" value="1"/>
</dbReference>
<dbReference type="SUPFAM" id="SSF56112">
    <property type="entry name" value="Protein kinase-like (PK-like)"/>
    <property type="match status" value="1"/>
</dbReference>
<name>A0A9R0YNC7_TRITD</name>
<evidence type="ECO:0000256" key="4">
    <source>
        <dbReference type="ARBA" id="ARBA00022679"/>
    </source>
</evidence>
<evidence type="ECO:0000256" key="18">
    <source>
        <dbReference type="PIRNR" id="PIRNR000641"/>
    </source>
</evidence>
<comment type="catalytic activity">
    <reaction evidence="16 18">
        <text>L-threonyl-[protein] + ATP = O-phospho-L-threonyl-[protein] + ADP + H(+)</text>
        <dbReference type="Rhea" id="RHEA:46608"/>
        <dbReference type="Rhea" id="RHEA-COMP:11060"/>
        <dbReference type="Rhea" id="RHEA-COMP:11605"/>
        <dbReference type="ChEBI" id="CHEBI:15378"/>
        <dbReference type="ChEBI" id="CHEBI:30013"/>
        <dbReference type="ChEBI" id="CHEBI:30616"/>
        <dbReference type="ChEBI" id="CHEBI:61977"/>
        <dbReference type="ChEBI" id="CHEBI:456216"/>
        <dbReference type="EC" id="2.7.11.1"/>
    </reaction>
</comment>
<keyword evidence="7" id="KW-0430">Lectin</keyword>
<dbReference type="InterPro" id="IPR024171">
    <property type="entry name" value="SRK-like_kinase"/>
</dbReference>
<keyword evidence="15" id="KW-0325">Glycoprotein</keyword>
<dbReference type="FunFam" id="3.30.200.20:FF:000059">
    <property type="entry name" value="S-receptor-like serine/threonine-protein kinase"/>
    <property type="match status" value="1"/>
</dbReference>
<keyword evidence="9 18" id="KW-0418">Kinase</keyword>
<dbReference type="PROSITE" id="PS50011">
    <property type="entry name" value="PROTEIN_KINASE_DOM"/>
    <property type="match status" value="1"/>
</dbReference>
<evidence type="ECO:0000256" key="20">
    <source>
        <dbReference type="SAM" id="SignalP"/>
    </source>
</evidence>
<evidence type="ECO:0000259" key="22">
    <source>
        <dbReference type="PROSITE" id="PS50927"/>
    </source>
</evidence>
<dbReference type="GO" id="GO:0016020">
    <property type="term" value="C:membrane"/>
    <property type="evidence" value="ECO:0007669"/>
    <property type="project" value="UniProtKB-SubCell"/>
</dbReference>
<dbReference type="FunFam" id="2.90.10.10:FF:000013">
    <property type="entry name" value="G-type lectin S-receptor-like serine/threonine-protein kinase LECRK1"/>
    <property type="match status" value="1"/>
</dbReference>
<evidence type="ECO:0000256" key="9">
    <source>
        <dbReference type="ARBA" id="ARBA00022777"/>
    </source>
</evidence>
<dbReference type="GO" id="GO:0051707">
    <property type="term" value="P:response to other organism"/>
    <property type="evidence" value="ECO:0007669"/>
    <property type="project" value="UniProtKB-ARBA"/>
</dbReference>
<gene>
    <name evidence="23" type="ORF">TRITD_6Bv1G116510</name>
</gene>
<organism evidence="23 24">
    <name type="scientific">Triticum turgidum subsp. durum</name>
    <name type="common">Durum wheat</name>
    <name type="synonym">Triticum durum</name>
    <dbReference type="NCBI Taxonomy" id="4567"/>
    <lineage>
        <taxon>Eukaryota</taxon>
        <taxon>Viridiplantae</taxon>
        <taxon>Streptophyta</taxon>
        <taxon>Embryophyta</taxon>
        <taxon>Tracheophyta</taxon>
        <taxon>Spermatophyta</taxon>
        <taxon>Magnoliopsida</taxon>
        <taxon>Liliopsida</taxon>
        <taxon>Poales</taxon>
        <taxon>Poaceae</taxon>
        <taxon>BOP clade</taxon>
        <taxon>Pooideae</taxon>
        <taxon>Triticodae</taxon>
        <taxon>Triticeae</taxon>
        <taxon>Triticinae</taxon>
        <taxon>Triticum</taxon>
    </lineage>
</organism>
<dbReference type="PROSITE" id="PS00108">
    <property type="entry name" value="PROTEIN_KINASE_ST"/>
    <property type="match status" value="1"/>
</dbReference>
<dbReference type="SMART" id="SM00108">
    <property type="entry name" value="B_lectin"/>
    <property type="match status" value="1"/>
</dbReference>
<protein>
    <recommendedName>
        <fullName evidence="18">Receptor-like serine/threonine-protein kinase</fullName>
        <ecNumber evidence="18">2.7.11.1</ecNumber>
    </recommendedName>
</protein>
<evidence type="ECO:0000256" key="3">
    <source>
        <dbReference type="ARBA" id="ARBA00022536"/>
    </source>
</evidence>
<evidence type="ECO:0000256" key="15">
    <source>
        <dbReference type="ARBA" id="ARBA00023180"/>
    </source>
</evidence>
<evidence type="ECO:0000256" key="2">
    <source>
        <dbReference type="ARBA" id="ARBA00022527"/>
    </source>
</evidence>
<dbReference type="Gramene" id="TRITD6Bv1G116510.2">
    <property type="protein sequence ID" value="TRITD6Bv1G116510.2"/>
    <property type="gene ID" value="TRITD6Bv1G116510"/>
</dbReference>
<dbReference type="CDD" id="cd01098">
    <property type="entry name" value="PAN_AP_plant"/>
    <property type="match status" value="1"/>
</dbReference>
<keyword evidence="8 18" id="KW-0547">Nucleotide-binding</keyword>
<dbReference type="InterPro" id="IPR011009">
    <property type="entry name" value="Kinase-like_dom_sf"/>
</dbReference>
<feature type="chain" id="PRO_5040246798" description="Receptor-like serine/threonine-protein kinase" evidence="20">
    <location>
        <begin position="22"/>
        <end position="761"/>
    </location>
</feature>
<keyword evidence="13" id="KW-1015">Disulfide bond</keyword>
<dbReference type="InterPro" id="IPR008271">
    <property type="entry name" value="Ser/Thr_kinase_AS"/>
</dbReference>
<keyword evidence="2 18" id="KW-0723">Serine/threonine-protein kinase</keyword>
<keyword evidence="3" id="KW-0245">EGF-like domain</keyword>
<comment type="subcellular location">
    <subcellularLocation>
        <location evidence="1">Membrane</location>
        <topology evidence="1">Single-pass type I membrane protein</topology>
    </subcellularLocation>
</comment>
<dbReference type="InterPro" id="IPR000719">
    <property type="entry name" value="Prot_kinase_dom"/>
</dbReference>
<dbReference type="EMBL" id="LT934122">
    <property type="protein sequence ID" value="VAI57888.1"/>
    <property type="molecule type" value="Genomic_DNA"/>
</dbReference>
<evidence type="ECO:0000256" key="8">
    <source>
        <dbReference type="ARBA" id="ARBA00022741"/>
    </source>
</evidence>
<dbReference type="FunFam" id="2.90.10.30:FF:000001">
    <property type="entry name" value="Serine/threonine-protein kinase"/>
    <property type="match status" value="1"/>
</dbReference>
<keyword evidence="14" id="KW-0675">Receptor</keyword>
<comment type="catalytic activity">
    <reaction evidence="17 18">
        <text>L-seryl-[protein] + ATP = O-phospho-L-seryl-[protein] + ADP + H(+)</text>
        <dbReference type="Rhea" id="RHEA:17989"/>
        <dbReference type="Rhea" id="RHEA-COMP:9863"/>
        <dbReference type="Rhea" id="RHEA-COMP:11604"/>
        <dbReference type="ChEBI" id="CHEBI:15378"/>
        <dbReference type="ChEBI" id="CHEBI:29999"/>
        <dbReference type="ChEBI" id="CHEBI:30616"/>
        <dbReference type="ChEBI" id="CHEBI:83421"/>
        <dbReference type="ChEBI" id="CHEBI:456216"/>
        <dbReference type="EC" id="2.7.11.1"/>
    </reaction>
</comment>
<dbReference type="Gene3D" id="2.90.10.10">
    <property type="entry name" value="Bulb-type lectin domain"/>
    <property type="match status" value="2"/>
</dbReference>
<evidence type="ECO:0000256" key="11">
    <source>
        <dbReference type="ARBA" id="ARBA00022989"/>
    </source>
</evidence>
<reference evidence="23 24" key="1">
    <citation type="submission" date="2017-09" db="EMBL/GenBank/DDBJ databases">
        <authorList>
            <consortium name="International Durum Wheat Genome Sequencing Consortium (IDWGSC)"/>
            <person name="Milanesi L."/>
        </authorList>
    </citation>
    <scope>NUCLEOTIDE SEQUENCE [LARGE SCALE GENOMIC DNA]</scope>
    <source>
        <strain evidence="24">cv. Svevo</strain>
    </source>
</reference>
<dbReference type="SUPFAM" id="SSF51110">
    <property type="entry name" value="alpha-D-mannose-specific plant lectins"/>
    <property type="match status" value="1"/>
</dbReference>
<feature type="binding site" evidence="19">
    <location>
        <position position="502"/>
    </location>
    <ligand>
        <name>ATP</name>
        <dbReference type="ChEBI" id="CHEBI:30616"/>
    </ligand>
</feature>
<keyword evidence="5" id="KW-0812">Transmembrane</keyword>
<evidence type="ECO:0000256" key="1">
    <source>
        <dbReference type="ARBA" id="ARBA00004479"/>
    </source>
</evidence>
<dbReference type="AlphaFoldDB" id="A0A9R0YNC7"/>
<feature type="signal peptide" evidence="20">
    <location>
        <begin position="1"/>
        <end position="21"/>
    </location>
</feature>
<proteinExistence type="inferred from homology"/>
<dbReference type="InterPro" id="IPR051343">
    <property type="entry name" value="G-type_lectin_kinases/EP1-like"/>
</dbReference>
<dbReference type="PANTHER" id="PTHR47976">
    <property type="entry name" value="G-TYPE LECTIN S-RECEPTOR-LIKE SERINE/THREONINE-PROTEIN KINASE SD2-5"/>
    <property type="match status" value="1"/>
</dbReference>
<dbReference type="GO" id="GO:0030246">
    <property type="term" value="F:carbohydrate binding"/>
    <property type="evidence" value="ECO:0007669"/>
    <property type="project" value="UniProtKB-KW"/>
</dbReference>
<keyword evidence="12" id="KW-0472">Membrane</keyword>
<evidence type="ECO:0000256" key="7">
    <source>
        <dbReference type="ARBA" id="ARBA00022734"/>
    </source>
</evidence>
<dbReference type="Pfam" id="PF01453">
    <property type="entry name" value="B_lectin"/>
    <property type="match status" value="1"/>
</dbReference>
<evidence type="ECO:0000256" key="12">
    <source>
        <dbReference type="ARBA" id="ARBA00023136"/>
    </source>
</evidence>
<dbReference type="InterPro" id="IPR001480">
    <property type="entry name" value="Bulb-type_lectin_dom"/>
</dbReference>
<sequence length="761" mass="84683">MALPLLFLFSLLLQAPLHAQALQNITLGSTLTTQGPNASRISPSGEFAFGFRPSDADASVYLLAVSFDKITSKTVVWYANTNTTLPVGSQLQLTPGGVLSLQDPAGTEIWNPRVTNADHAAMLDTGNFVLYAKDGSIKWQSFEHPTDTILPSQELPKGSVLQSRLMDNDYSAGRFQLSVERDGNLRFYTLAVPYTVAVSSLFRYDPPYWDSHTGGNGSSLVFNTTGSIYYTTNSGRQINITSETLDSPADFYQRATLDADGVFRQYVYPKKAAQISGLNTEWKVMDVLPRNFCRAAAVETGSGACGFNSYCSFSFNTSKSVECECPPNYSFIDNERKYKGCKQDFPPHSCGLDDTESTQNFKLLPMNNINWPFGDYERYSPIGEDSCQRLCLTDCFCVAAVYYNSSCWKKRSPLSNGMEGSALVIVFLISILYFGSYRVIGRKKPAQIQSMSPEALPLRAFTYKEIEKATDGFREELGSGASGIVYKGQLEDEFGTGIAVKKIDKMLQESEKEFAIEVQTIGRTFHRNLVRLLGFCTQGKERLLVYELMTSGSLNGFLFCGTRPTWNLRVQVALGLARGLLYLHEECNTQIIHCDIKPQNILLDENLVAKISDFGLAKLLRTNQTQTNTGIRGTRGYVAPEWFKNIGITSKVDVYSFGVILLEIVCCRRNVEPETADEEQAILTYWANDCYRSGRLDLLVKGDDEAIFNIKKVERFVAVALWCLQEEPTMRPSMLKVTQMLDGSVPIPTPPDPSSFISSLQ</sequence>
<evidence type="ECO:0000256" key="17">
    <source>
        <dbReference type="ARBA" id="ARBA00048679"/>
    </source>
</evidence>
<evidence type="ECO:0000256" key="6">
    <source>
        <dbReference type="ARBA" id="ARBA00022729"/>
    </source>
</evidence>
<dbReference type="PROSITE" id="PS50927">
    <property type="entry name" value="BULB_LECTIN"/>
    <property type="match status" value="1"/>
</dbReference>
<dbReference type="Gene3D" id="3.30.200.20">
    <property type="entry name" value="Phosphorylase Kinase, domain 1"/>
    <property type="match status" value="1"/>
</dbReference>
<dbReference type="InterPro" id="IPR036426">
    <property type="entry name" value="Bulb-type_lectin_dom_sf"/>
</dbReference>
<dbReference type="GO" id="GO:0005524">
    <property type="term" value="F:ATP binding"/>
    <property type="evidence" value="ECO:0007669"/>
    <property type="project" value="UniProtKB-UniRule"/>
</dbReference>
<accession>A0A9R0YNC7</accession>
<evidence type="ECO:0000256" key="16">
    <source>
        <dbReference type="ARBA" id="ARBA00047899"/>
    </source>
</evidence>
<dbReference type="SMART" id="SM00220">
    <property type="entry name" value="S_TKc"/>
    <property type="match status" value="1"/>
</dbReference>
<keyword evidence="11" id="KW-1133">Transmembrane helix</keyword>
<keyword evidence="24" id="KW-1185">Reference proteome</keyword>
<evidence type="ECO:0000256" key="13">
    <source>
        <dbReference type="ARBA" id="ARBA00023157"/>
    </source>
</evidence>
<dbReference type="Gene3D" id="1.10.510.10">
    <property type="entry name" value="Transferase(Phosphotransferase) domain 1"/>
    <property type="match status" value="1"/>
</dbReference>
<dbReference type="FunFam" id="1.10.510.10:FF:000237">
    <property type="entry name" value="G-type lectin S-receptor-like serine/threonine-protein kinase"/>
    <property type="match status" value="1"/>
</dbReference>
<dbReference type="Proteomes" id="UP000324705">
    <property type="component" value="Chromosome 6B"/>
</dbReference>
<evidence type="ECO:0000259" key="21">
    <source>
        <dbReference type="PROSITE" id="PS50011"/>
    </source>
</evidence>
<feature type="domain" description="Bulb-type lectin" evidence="22">
    <location>
        <begin position="22"/>
        <end position="143"/>
    </location>
</feature>
<feature type="domain" description="Protein kinase" evidence="21">
    <location>
        <begin position="471"/>
        <end position="757"/>
    </location>
</feature>
<evidence type="ECO:0000313" key="23">
    <source>
        <dbReference type="EMBL" id="VAI57888.1"/>
    </source>
</evidence>
<comment type="similarity">
    <text evidence="18">Belongs to the protein kinase superfamily. Ser/Thr protein kinase family.</text>
</comment>
<evidence type="ECO:0000256" key="14">
    <source>
        <dbReference type="ARBA" id="ARBA00023170"/>
    </source>
</evidence>
<evidence type="ECO:0000313" key="24">
    <source>
        <dbReference type="Proteomes" id="UP000324705"/>
    </source>
</evidence>
<dbReference type="InterPro" id="IPR017441">
    <property type="entry name" value="Protein_kinase_ATP_BS"/>
</dbReference>
<evidence type="ECO:0000256" key="19">
    <source>
        <dbReference type="PROSITE-ProRule" id="PRU10141"/>
    </source>
</evidence>
<dbReference type="Pfam" id="PF00069">
    <property type="entry name" value="Pkinase"/>
    <property type="match status" value="1"/>
</dbReference>
<dbReference type="PANTHER" id="PTHR47976:SF108">
    <property type="entry name" value="G-TYPE LECTIN S-RECEPTOR-LIKE SERINE_THREONINE-PROTEIN KINASE LECRK1"/>
    <property type="match status" value="1"/>
</dbReference>
<keyword evidence="10 18" id="KW-0067">ATP-binding</keyword>
<dbReference type="GO" id="GO:0004674">
    <property type="term" value="F:protein serine/threonine kinase activity"/>
    <property type="evidence" value="ECO:0007669"/>
    <property type="project" value="UniProtKB-KW"/>
</dbReference>
<evidence type="ECO:0000256" key="5">
    <source>
        <dbReference type="ARBA" id="ARBA00022692"/>
    </source>
</evidence>
<dbReference type="EC" id="2.7.11.1" evidence="18"/>
<evidence type="ECO:0000256" key="10">
    <source>
        <dbReference type="ARBA" id="ARBA00022840"/>
    </source>
</evidence>
<keyword evidence="4 18" id="KW-0808">Transferase</keyword>
<keyword evidence="6 20" id="KW-0732">Signal</keyword>
<dbReference type="CDD" id="cd00028">
    <property type="entry name" value="B_lectin"/>
    <property type="match status" value="1"/>
</dbReference>